<organism evidence="1 2">
    <name type="scientific">Holotrichia oblita</name>
    <name type="common">Chafer beetle</name>
    <dbReference type="NCBI Taxonomy" id="644536"/>
    <lineage>
        <taxon>Eukaryota</taxon>
        <taxon>Metazoa</taxon>
        <taxon>Ecdysozoa</taxon>
        <taxon>Arthropoda</taxon>
        <taxon>Hexapoda</taxon>
        <taxon>Insecta</taxon>
        <taxon>Pterygota</taxon>
        <taxon>Neoptera</taxon>
        <taxon>Endopterygota</taxon>
        <taxon>Coleoptera</taxon>
        <taxon>Polyphaga</taxon>
        <taxon>Scarabaeiformia</taxon>
        <taxon>Scarabaeidae</taxon>
        <taxon>Melolonthinae</taxon>
        <taxon>Holotrichia</taxon>
    </lineage>
</organism>
<evidence type="ECO:0000313" key="1">
    <source>
        <dbReference type="EMBL" id="KAI4455270.1"/>
    </source>
</evidence>
<reference evidence="1" key="1">
    <citation type="submission" date="2022-04" db="EMBL/GenBank/DDBJ databases">
        <title>Chromosome-scale genome assembly of Holotrichia oblita Faldermann.</title>
        <authorList>
            <person name="Rongchong L."/>
        </authorList>
    </citation>
    <scope>NUCLEOTIDE SEQUENCE</scope>
    <source>
        <strain evidence="1">81SQS9</strain>
    </source>
</reference>
<proteinExistence type="predicted"/>
<dbReference type="EMBL" id="CM043023">
    <property type="protein sequence ID" value="KAI4455270.1"/>
    <property type="molecule type" value="Genomic_DNA"/>
</dbReference>
<evidence type="ECO:0000313" key="2">
    <source>
        <dbReference type="Proteomes" id="UP001056778"/>
    </source>
</evidence>
<dbReference type="Proteomes" id="UP001056778">
    <property type="component" value="Chromosome 9"/>
</dbReference>
<protein>
    <submittedName>
        <fullName evidence="1">Uncharacterized protein</fullName>
    </submittedName>
</protein>
<name>A0ACB9ST08_HOLOL</name>
<comment type="caution">
    <text evidence="1">The sequence shown here is derived from an EMBL/GenBank/DDBJ whole genome shotgun (WGS) entry which is preliminary data.</text>
</comment>
<gene>
    <name evidence="1" type="ORF">MML48_9g00012176</name>
</gene>
<accession>A0ACB9ST08</accession>
<sequence length="149" mass="16013">MKVAMSDWMRTYPGRPITIAEIAQLCGKAYLSAFTAKNILSGFCTPGLWPLDQLALGEDAFQPSKVTDQSLSSTSEVTDQQSSSAMPQTPVNLEEPQPGPSSGQQLTKAQMDQTPKTTSPKPTIVLRQQLELSQTASVIPTAEKTLTAT</sequence>
<keyword evidence="2" id="KW-1185">Reference proteome</keyword>